<feature type="region of interest" description="Disordered" evidence="5">
    <location>
        <begin position="327"/>
        <end position="358"/>
    </location>
</feature>
<evidence type="ECO:0000256" key="5">
    <source>
        <dbReference type="SAM" id="MobiDB-lite"/>
    </source>
</evidence>
<dbReference type="OrthoDB" id="9765065at2"/>
<keyword evidence="4" id="KW-0106">Calcium</keyword>
<dbReference type="SUPFAM" id="SSF53649">
    <property type="entry name" value="Alkaline phosphatase-like"/>
    <property type="match status" value="1"/>
</dbReference>
<dbReference type="Gene3D" id="3.40.720.10">
    <property type="entry name" value="Alkaline Phosphatase, subunit A"/>
    <property type="match status" value="1"/>
</dbReference>
<feature type="chain" id="PRO_5012926174" evidence="6">
    <location>
        <begin position="25"/>
        <end position="505"/>
    </location>
</feature>
<dbReference type="InterPro" id="IPR017850">
    <property type="entry name" value="Alkaline_phosphatase_core_sf"/>
</dbReference>
<dbReference type="InterPro" id="IPR024607">
    <property type="entry name" value="Sulfatase_CS"/>
</dbReference>
<comment type="caution">
    <text evidence="8">The sequence shown here is derived from an EMBL/GenBank/DDBJ whole genome shotgun (WGS) entry which is preliminary data.</text>
</comment>
<comment type="similarity">
    <text evidence="1">Belongs to the sulfatase family.</text>
</comment>
<name>A0A2D0NDV6_FLAN2</name>
<keyword evidence="3" id="KW-0378">Hydrolase</keyword>
<evidence type="ECO:0000256" key="3">
    <source>
        <dbReference type="ARBA" id="ARBA00022801"/>
    </source>
</evidence>
<gene>
    <name evidence="8" type="ORF">CRP01_10235</name>
</gene>
<dbReference type="PANTHER" id="PTHR42693:SF53">
    <property type="entry name" value="ENDO-4-O-SULFATASE"/>
    <property type="match status" value="1"/>
</dbReference>
<protein>
    <submittedName>
        <fullName evidence="8">Sulfatase</fullName>
    </submittedName>
</protein>
<reference evidence="8 9" key="1">
    <citation type="submission" date="2017-10" db="EMBL/GenBank/DDBJ databases">
        <title>The draft genome sequence of Lewinella nigricans NBRC 102662.</title>
        <authorList>
            <person name="Wang K."/>
        </authorList>
    </citation>
    <scope>NUCLEOTIDE SEQUENCE [LARGE SCALE GENOMIC DNA]</scope>
    <source>
        <strain evidence="8 9">NBRC 102662</strain>
    </source>
</reference>
<feature type="compositionally biased region" description="Polar residues" evidence="5">
    <location>
        <begin position="331"/>
        <end position="355"/>
    </location>
</feature>
<dbReference type="CDD" id="cd16143">
    <property type="entry name" value="ARS_like"/>
    <property type="match status" value="1"/>
</dbReference>
<keyword evidence="9" id="KW-1185">Reference proteome</keyword>
<dbReference type="Gene3D" id="3.30.1120.10">
    <property type="match status" value="1"/>
</dbReference>
<dbReference type="PANTHER" id="PTHR42693">
    <property type="entry name" value="ARYLSULFATASE FAMILY MEMBER"/>
    <property type="match status" value="1"/>
</dbReference>
<evidence type="ECO:0000313" key="8">
    <source>
        <dbReference type="EMBL" id="PHN06665.1"/>
    </source>
</evidence>
<organism evidence="8 9">
    <name type="scientific">Flavilitoribacter nigricans (strain ATCC 23147 / DSM 23189 / NBRC 102662 / NCIMB 1420 / SS-2)</name>
    <name type="common">Lewinella nigricans</name>
    <dbReference type="NCBI Taxonomy" id="1122177"/>
    <lineage>
        <taxon>Bacteria</taxon>
        <taxon>Pseudomonadati</taxon>
        <taxon>Bacteroidota</taxon>
        <taxon>Saprospiria</taxon>
        <taxon>Saprospirales</taxon>
        <taxon>Lewinellaceae</taxon>
        <taxon>Flavilitoribacter</taxon>
    </lineage>
</organism>
<dbReference type="InterPro" id="IPR000917">
    <property type="entry name" value="Sulfatase_N"/>
</dbReference>
<dbReference type="GO" id="GO:0046872">
    <property type="term" value="F:metal ion binding"/>
    <property type="evidence" value="ECO:0007669"/>
    <property type="project" value="UniProtKB-KW"/>
</dbReference>
<feature type="domain" description="Sulfatase N-terminal" evidence="7">
    <location>
        <begin position="34"/>
        <end position="402"/>
    </location>
</feature>
<dbReference type="EMBL" id="PDUD01000017">
    <property type="protein sequence ID" value="PHN06665.1"/>
    <property type="molecule type" value="Genomic_DNA"/>
</dbReference>
<feature type="signal peptide" evidence="6">
    <location>
        <begin position="1"/>
        <end position="24"/>
    </location>
</feature>
<dbReference type="Pfam" id="PF00884">
    <property type="entry name" value="Sulfatase"/>
    <property type="match status" value="1"/>
</dbReference>
<evidence type="ECO:0000256" key="2">
    <source>
        <dbReference type="ARBA" id="ARBA00022723"/>
    </source>
</evidence>
<dbReference type="PROSITE" id="PS00523">
    <property type="entry name" value="SULFATASE_1"/>
    <property type="match status" value="1"/>
</dbReference>
<evidence type="ECO:0000256" key="1">
    <source>
        <dbReference type="ARBA" id="ARBA00008779"/>
    </source>
</evidence>
<evidence type="ECO:0000313" key="9">
    <source>
        <dbReference type="Proteomes" id="UP000223913"/>
    </source>
</evidence>
<evidence type="ECO:0000256" key="4">
    <source>
        <dbReference type="ARBA" id="ARBA00022837"/>
    </source>
</evidence>
<dbReference type="AlphaFoldDB" id="A0A2D0NDV6"/>
<dbReference type="RefSeq" id="WP_099149921.1">
    <property type="nucleotide sequence ID" value="NZ_PDUD01000017.1"/>
</dbReference>
<proteinExistence type="inferred from homology"/>
<keyword evidence="2" id="KW-0479">Metal-binding</keyword>
<sequence length="505" mass="55428">MKNDHLPVLIRLICSLLPFCILNACSPAAEDTAPNIVIILADDLGYGDLGCYNPGSLVPTPNLDQLAAEGMRMTQTYCPVSVCSPSRYALMTGQYPWRSWNKTGVMRNYERSMIDSALLTLPEMLQKQGYTTAGFGKWHLGTTFPTLDGELPVGHGQFKAEKNGANLDLNAPVSDGPLDHGFSHWYGFSCASECWILQDRNISGAIGHDLYSIEAAPNSEQVGIIPLEDFLPHITNLSIDFLEERAKTKDGEPFFLYFAPYVPHIPLAVSPDFRGRTEAGLYGDYVHELDHYIGRLMETLDRLGMKKNTLVLFASDNGSQFERTSKALDVSQASNSPGQSPVDTDTTGHQPNWPLSGTKWGIQEGGVRTPFIARWPGRIPAGKQSGQLMALTDMLATLGAVSGYSLGETHGKDSYNLLPVLEGAETPVRPEVVVQSSGKLFGIIQGKWKYVGVGNYKKTQPDDPPGALYDLSVDPAEKINLYNENPEIARRLHERLRELVAADVL</sequence>
<keyword evidence="6" id="KW-0732">Signal</keyword>
<evidence type="ECO:0000256" key="6">
    <source>
        <dbReference type="SAM" id="SignalP"/>
    </source>
</evidence>
<evidence type="ECO:0000259" key="7">
    <source>
        <dbReference type="Pfam" id="PF00884"/>
    </source>
</evidence>
<dbReference type="GO" id="GO:0004065">
    <property type="term" value="F:arylsulfatase activity"/>
    <property type="evidence" value="ECO:0007669"/>
    <property type="project" value="TreeGrafter"/>
</dbReference>
<dbReference type="Proteomes" id="UP000223913">
    <property type="component" value="Unassembled WGS sequence"/>
</dbReference>
<accession>A0A2D0NDV6</accession>
<dbReference type="InterPro" id="IPR050738">
    <property type="entry name" value="Sulfatase"/>
</dbReference>